<evidence type="ECO:0000313" key="5">
    <source>
        <dbReference type="Proteomes" id="UP001437256"/>
    </source>
</evidence>
<dbReference type="InterPro" id="IPR056884">
    <property type="entry name" value="NPHP3-like_N"/>
</dbReference>
<evidence type="ECO:0000313" key="4">
    <source>
        <dbReference type="EMBL" id="KAL0064030.1"/>
    </source>
</evidence>
<dbReference type="InterPro" id="IPR027417">
    <property type="entry name" value="P-loop_NTPase"/>
</dbReference>
<feature type="domain" description="Nephrocystin 3-like N-terminal" evidence="3">
    <location>
        <begin position="90"/>
        <end position="261"/>
    </location>
</feature>
<evidence type="ECO:0000259" key="3">
    <source>
        <dbReference type="Pfam" id="PF24883"/>
    </source>
</evidence>
<dbReference type="EMBL" id="JBBXMP010000069">
    <property type="protein sequence ID" value="KAL0064030.1"/>
    <property type="molecule type" value="Genomic_DNA"/>
</dbReference>
<name>A0ABR2ZRT8_9AGAR</name>
<keyword evidence="1" id="KW-0677">Repeat</keyword>
<evidence type="ECO:0000256" key="2">
    <source>
        <dbReference type="SAM" id="MobiDB-lite"/>
    </source>
</evidence>
<dbReference type="PANTHER" id="PTHR10039">
    <property type="entry name" value="AMELOGENIN"/>
    <property type="match status" value="1"/>
</dbReference>
<keyword evidence="5" id="KW-1185">Reference proteome</keyword>
<dbReference type="Gene3D" id="3.40.50.300">
    <property type="entry name" value="P-loop containing nucleotide triphosphate hydrolases"/>
    <property type="match status" value="1"/>
</dbReference>
<sequence length="644" mass="72822">MPHAQQKGYTTFNANAGVGHQNNNNDAGTQNVAYNGGQVNFVNNFNVTASNPLKSLWGVVAGVGASHTAEHQFERGKCLEGTRERVLEAIYDWIASTSPENCSLPLCWLSGPAGDGKSAIAMTVAKACEGKGLAASFFFFRSDPRRNNPSTLVLTIAHGLVVNTLFTRAFINRRISDDPSILEATMEDQFRELLVKPSLRGRWWKRLLGKLSSAFKEPNLVIIDGLDECGDEPTQQRILSTILSSYQESPRSSLRFLICSRPEAWIQEAFDAQDLSQISKCIILDEKFMPDRDVEYYYLHEFQLIREDRKYARVQFPSPWPSPENLHRLVRMSSGQFVYAVTTVRFIKLPHTNPISHLQIILDYIPENCSSQSSLAPLDSLYRVILSVNPNHEKQLSILTAIFILPPHAPPSPEFIELLFGLPAGDVDTTLWSLHSVLSIRGGDAYITVYHTSLTDFLHDPSRSREFYIDRAAHHSALACHWLHTLAWQVKTNPDIVLHPDRVSRLAPNVQLLFKEWVIFCLMDRQPSKEVLVERDNLCRSILSVIPYREELLITLASDLLLPTYTPDLTQSQALRDLIIGNRVSLELLEECQLVTPVPDSKLEPFFLEFLLDPLQEYYVGSYRDHIARRWTAVLGSINCPPEK</sequence>
<accession>A0ABR2ZRT8</accession>
<reference evidence="4 5" key="1">
    <citation type="submission" date="2024-05" db="EMBL/GenBank/DDBJ databases">
        <title>A draft genome resource for the thread blight pathogen Marasmius tenuissimus strain MS-2.</title>
        <authorList>
            <person name="Yulfo-Soto G.E."/>
            <person name="Baruah I.K."/>
            <person name="Amoako-Attah I."/>
            <person name="Bukari Y."/>
            <person name="Meinhardt L.W."/>
            <person name="Bailey B.A."/>
            <person name="Cohen S.P."/>
        </authorList>
    </citation>
    <scope>NUCLEOTIDE SEQUENCE [LARGE SCALE GENOMIC DNA]</scope>
    <source>
        <strain evidence="4 5">MS-2</strain>
    </source>
</reference>
<comment type="caution">
    <text evidence="4">The sequence shown here is derived from an EMBL/GenBank/DDBJ whole genome shotgun (WGS) entry which is preliminary data.</text>
</comment>
<dbReference type="SUPFAM" id="SSF52540">
    <property type="entry name" value="P-loop containing nucleoside triphosphate hydrolases"/>
    <property type="match status" value="1"/>
</dbReference>
<organism evidence="4 5">
    <name type="scientific">Marasmius tenuissimus</name>
    <dbReference type="NCBI Taxonomy" id="585030"/>
    <lineage>
        <taxon>Eukaryota</taxon>
        <taxon>Fungi</taxon>
        <taxon>Dikarya</taxon>
        <taxon>Basidiomycota</taxon>
        <taxon>Agaricomycotina</taxon>
        <taxon>Agaricomycetes</taxon>
        <taxon>Agaricomycetidae</taxon>
        <taxon>Agaricales</taxon>
        <taxon>Marasmiineae</taxon>
        <taxon>Marasmiaceae</taxon>
        <taxon>Marasmius</taxon>
    </lineage>
</organism>
<feature type="region of interest" description="Disordered" evidence="2">
    <location>
        <begin position="1"/>
        <end position="30"/>
    </location>
</feature>
<dbReference type="Proteomes" id="UP001437256">
    <property type="component" value="Unassembled WGS sequence"/>
</dbReference>
<evidence type="ECO:0000256" key="1">
    <source>
        <dbReference type="ARBA" id="ARBA00022737"/>
    </source>
</evidence>
<dbReference type="Pfam" id="PF24883">
    <property type="entry name" value="NPHP3_N"/>
    <property type="match status" value="1"/>
</dbReference>
<feature type="compositionally biased region" description="Polar residues" evidence="2">
    <location>
        <begin position="7"/>
        <end position="30"/>
    </location>
</feature>
<dbReference type="PANTHER" id="PTHR10039:SF14">
    <property type="entry name" value="NACHT DOMAIN-CONTAINING PROTEIN"/>
    <property type="match status" value="1"/>
</dbReference>
<gene>
    <name evidence="4" type="ORF">AAF712_009098</name>
</gene>
<proteinExistence type="predicted"/>
<protein>
    <recommendedName>
        <fullName evidence="3">Nephrocystin 3-like N-terminal domain-containing protein</fullName>
    </recommendedName>
</protein>